<evidence type="ECO:0000259" key="10">
    <source>
        <dbReference type="PROSITE" id="PS50071"/>
    </source>
</evidence>
<dbReference type="PROSITE" id="PS50071">
    <property type="entry name" value="HOMEOBOX_2"/>
    <property type="match status" value="1"/>
</dbReference>
<comment type="subcellular location">
    <subcellularLocation>
        <location evidence="1 7 8">Nucleus</location>
    </subcellularLocation>
</comment>
<feature type="non-terminal residue" evidence="11">
    <location>
        <position position="1"/>
    </location>
</feature>
<comment type="caution">
    <text evidence="11">The sequence shown here is derived from an EMBL/GenBank/DDBJ whole genome shotgun (WGS) entry which is preliminary data.</text>
</comment>
<dbReference type="CDD" id="cd00086">
    <property type="entry name" value="homeodomain"/>
    <property type="match status" value="1"/>
</dbReference>
<accession>A0AAD9NGP3</accession>
<keyword evidence="2" id="KW-0217">Developmental protein</keyword>
<dbReference type="FunFam" id="1.10.10.60:FF:000068">
    <property type="entry name" value="Orthodenticle homeobox 1"/>
    <property type="match status" value="1"/>
</dbReference>
<keyword evidence="6 7" id="KW-0539">Nucleus</keyword>
<feature type="compositionally biased region" description="Low complexity" evidence="9">
    <location>
        <begin position="163"/>
        <end position="208"/>
    </location>
</feature>
<dbReference type="Proteomes" id="UP001208570">
    <property type="component" value="Unassembled WGS sequence"/>
</dbReference>
<dbReference type="SUPFAM" id="SSF46689">
    <property type="entry name" value="Homeodomain-like"/>
    <property type="match status" value="1"/>
</dbReference>
<dbReference type="PANTHER" id="PTHR45793">
    <property type="entry name" value="HOMEOBOX PROTEIN"/>
    <property type="match status" value="1"/>
</dbReference>
<dbReference type="GO" id="GO:0007399">
    <property type="term" value="P:nervous system development"/>
    <property type="evidence" value="ECO:0007669"/>
    <property type="project" value="UniProtKB-KW"/>
</dbReference>
<dbReference type="AlphaFoldDB" id="A0AAD9NGP3"/>
<evidence type="ECO:0000256" key="1">
    <source>
        <dbReference type="ARBA" id="ARBA00004123"/>
    </source>
</evidence>
<evidence type="ECO:0000256" key="3">
    <source>
        <dbReference type="ARBA" id="ARBA00022902"/>
    </source>
</evidence>
<dbReference type="EMBL" id="JAODUP010000008">
    <property type="protein sequence ID" value="KAK2169627.1"/>
    <property type="molecule type" value="Genomic_DNA"/>
</dbReference>
<keyword evidence="3" id="KW-0524">Neurogenesis</keyword>
<gene>
    <name evidence="11" type="ORF">LSH36_8g05038</name>
</gene>
<keyword evidence="4 7" id="KW-0238">DNA-binding</keyword>
<feature type="compositionally biased region" description="Polar residues" evidence="9">
    <location>
        <begin position="229"/>
        <end position="241"/>
    </location>
</feature>
<dbReference type="GO" id="GO:0000981">
    <property type="term" value="F:DNA-binding transcription factor activity, RNA polymerase II-specific"/>
    <property type="evidence" value="ECO:0007669"/>
    <property type="project" value="InterPro"/>
</dbReference>
<evidence type="ECO:0000313" key="12">
    <source>
        <dbReference type="Proteomes" id="UP001208570"/>
    </source>
</evidence>
<dbReference type="GO" id="GO:0005634">
    <property type="term" value="C:nucleus"/>
    <property type="evidence" value="ECO:0007669"/>
    <property type="project" value="UniProtKB-SubCell"/>
</dbReference>
<evidence type="ECO:0000256" key="8">
    <source>
        <dbReference type="RuleBase" id="RU000682"/>
    </source>
</evidence>
<dbReference type="GO" id="GO:0045944">
    <property type="term" value="P:positive regulation of transcription by RNA polymerase II"/>
    <property type="evidence" value="ECO:0007669"/>
    <property type="project" value="UniProtKB-ARBA"/>
</dbReference>
<reference evidence="11" key="1">
    <citation type="journal article" date="2023" name="Mol. Biol. Evol.">
        <title>Third-Generation Sequencing Reveals the Adaptive Role of the Epigenome in Three Deep-Sea Polychaetes.</title>
        <authorList>
            <person name="Perez M."/>
            <person name="Aroh O."/>
            <person name="Sun Y."/>
            <person name="Lan Y."/>
            <person name="Juniper S.K."/>
            <person name="Young C.R."/>
            <person name="Angers B."/>
            <person name="Qian P.Y."/>
        </authorList>
    </citation>
    <scope>NUCLEOTIDE SEQUENCE</scope>
    <source>
        <strain evidence="11">P08H-3</strain>
    </source>
</reference>
<dbReference type="PROSITE" id="PS00027">
    <property type="entry name" value="HOMEOBOX_1"/>
    <property type="match status" value="1"/>
</dbReference>
<evidence type="ECO:0000256" key="5">
    <source>
        <dbReference type="ARBA" id="ARBA00023155"/>
    </source>
</evidence>
<name>A0AAD9NGP3_9ANNE</name>
<dbReference type="GO" id="GO:0000978">
    <property type="term" value="F:RNA polymerase II cis-regulatory region sequence-specific DNA binding"/>
    <property type="evidence" value="ECO:0007669"/>
    <property type="project" value="TreeGrafter"/>
</dbReference>
<dbReference type="PANTHER" id="PTHR45793:SF5">
    <property type="entry name" value="HOMEOTIC PROTEIN OCELLILESS"/>
    <property type="match status" value="1"/>
</dbReference>
<dbReference type="Pfam" id="PF00046">
    <property type="entry name" value="Homeodomain"/>
    <property type="match status" value="1"/>
</dbReference>
<feature type="region of interest" description="Disordered" evidence="9">
    <location>
        <begin position="74"/>
        <end position="113"/>
    </location>
</feature>
<dbReference type="InterPro" id="IPR009057">
    <property type="entry name" value="Homeodomain-like_sf"/>
</dbReference>
<feature type="domain" description="Homeobox" evidence="10">
    <location>
        <begin position="103"/>
        <end position="163"/>
    </location>
</feature>
<sequence length="400" mass="42810">RIADVIGDVITAVQSPSILAAYDNYPYNRMTAGMTSYPPSVHGPGGMVTSKAGMPYSVNGFASDVKQFILARRAGHGGRPGTTATGREGRAGPPSAGNPTNPRKQRRERTTFSRAQLDVLEALFQKTRYPDIFMREEVALKINLPESRVQVWFKNRRAKCRQQQKAAEQAVKQNNNNNSTGGSSSGSSNQKSSSGSTTPSNNNTGSSKPKVKTPPPSDDSASPSAYKSHVNTTSPSSCTGNIWSPASISPMSDLMTSNSYAVNQRSAYGNMGNGQSTPTGYGAANYAPSGYYNNTMDYLSPMQLPVMSGGQMTSSGIGNHNAMGMNMNMNMSNHMTGHMGGQMGSYGSHVACPTGLSRGPTPGATDCIDYKDNNTWPKFPVRDPIPSSKSEYMKPEYIIM</sequence>
<evidence type="ECO:0000256" key="9">
    <source>
        <dbReference type="SAM" id="MobiDB-lite"/>
    </source>
</evidence>
<evidence type="ECO:0000256" key="7">
    <source>
        <dbReference type="PROSITE-ProRule" id="PRU00108"/>
    </source>
</evidence>
<evidence type="ECO:0000256" key="6">
    <source>
        <dbReference type="ARBA" id="ARBA00023242"/>
    </source>
</evidence>
<proteinExistence type="predicted"/>
<dbReference type="InterPro" id="IPR001356">
    <property type="entry name" value="HD"/>
</dbReference>
<evidence type="ECO:0000256" key="2">
    <source>
        <dbReference type="ARBA" id="ARBA00022473"/>
    </source>
</evidence>
<feature type="DNA-binding region" description="Homeobox" evidence="7">
    <location>
        <begin position="105"/>
        <end position="164"/>
    </location>
</feature>
<dbReference type="InterPro" id="IPR017970">
    <property type="entry name" value="Homeobox_CS"/>
</dbReference>
<dbReference type="Gene3D" id="1.10.10.60">
    <property type="entry name" value="Homeodomain-like"/>
    <property type="match status" value="1"/>
</dbReference>
<organism evidence="11 12">
    <name type="scientific">Paralvinella palmiformis</name>
    <dbReference type="NCBI Taxonomy" id="53620"/>
    <lineage>
        <taxon>Eukaryota</taxon>
        <taxon>Metazoa</taxon>
        <taxon>Spiralia</taxon>
        <taxon>Lophotrochozoa</taxon>
        <taxon>Annelida</taxon>
        <taxon>Polychaeta</taxon>
        <taxon>Sedentaria</taxon>
        <taxon>Canalipalpata</taxon>
        <taxon>Terebellida</taxon>
        <taxon>Terebelliformia</taxon>
        <taxon>Alvinellidae</taxon>
        <taxon>Paralvinella</taxon>
    </lineage>
</organism>
<feature type="region of interest" description="Disordered" evidence="9">
    <location>
        <begin position="163"/>
        <end position="241"/>
    </location>
</feature>
<protein>
    <recommendedName>
        <fullName evidence="10">Homeobox domain-containing protein</fullName>
    </recommendedName>
</protein>
<dbReference type="SMART" id="SM00389">
    <property type="entry name" value="HOX"/>
    <property type="match status" value="1"/>
</dbReference>
<keyword evidence="12" id="KW-1185">Reference proteome</keyword>
<keyword evidence="5 7" id="KW-0371">Homeobox</keyword>
<evidence type="ECO:0000313" key="11">
    <source>
        <dbReference type="EMBL" id="KAK2169627.1"/>
    </source>
</evidence>
<evidence type="ECO:0000256" key="4">
    <source>
        <dbReference type="ARBA" id="ARBA00023125"/>
    </source>
</evidence>